<dbReference type="AlphaFoldDB" id="A0A7W8MH41"/>
<dbReference type="SUPFAM" id="SSF52980">
    <property type="entry name" value="Restriction endonuclease-like"/>
    <property type="match status" value="1"/>
</dbReference>
<sequence>MSGARPPVRLKAPRVVTAKRGWRVALGALSHREGHRSEWLAAALLMFRGYQLLGFRLKTRAGEIDILARRGRVLAVVEVKRRATLDLALSALSANQYDRLLAAGRAVLRQRPSLAGHVLRIDMVALAPGRLPRHRRGVEPFGRGRA</sequence>
<gene>
    <name evidence="3" type="ORF">HNQ67_001115</name>
</gene>
<dbReference type="PANTHER" id="PTHR34039">
    <property type="entry name" value="UPF0102 PROTEIN YRAN"/>
    <property type="match status" value="1"/>
</dbReference>
<evidence type="ECO:0000313" key="4">
    <source>
        <dbReference type="Proteomes" id="UP000566663"/>
    </source>
</evidence>
<dbReference type="HAMAP" id="MF_00048">
    <property type="entry name" value="UPF0102"/>
    <property type="match status" value="1"/>
</dbReference>
<keyword evidence="3" id="KW-0378">Hydrolase</keyword>
<dbReference type="InterPro" id="IPR011335">
    <property type="entry name" value="Restrct_endonuc-II-like"/>
</dbReference>
<accession>A0A7W8MH41</accession>
<reference evidence="3 4" key="1">
    <citation type="submission" date="2020-08" db="EMBL/GenBank/DDBJ databases">
        <title>Genomic Encyclopedia of Type Strains, Phase IV (KMG-IV): sequencing the most valuable type-strain genomes for metagenomic binning, comparative biology and taxonomic classification.</title>
        <authorList>
            <person name="Goeker M."/>
        </authorList>
    </citation>
    <scope>NUCLEOTIDE SEQUENCE [LARGE SCALE GENOMIC DNA]</scope>
    <source>
        <strain evidence="3 4">DSM 25335</strain>
    </source>
</reference>
<comment type="similarity">
    <text evidence="1 2">Belongs to the UPF0102 family.</text>
</comment>
<dbReference type="InterPro" id="IPR003509">
    <property type="entry name" value="UPF0102_YraN-like"/>
</dbReference>
<evidence type="ECO:0000256" key="1">
    <source>
        <dbReference type="ARBA" id="ARBA00006738"/>
    </source>
</evidence>
<protein>
    <recommendedName>
        <fullName evidence="2">UPF0102 protein HNQ67_001115</fullName>
    </recommendedName>
</protein>
<dbReference type="Gene3D" id="3.40.1350.10">
    <property type="match status" value="1"/>
</dbReference>
<dbReference type="GO" id="GO:0003676">
    <property type="term" value="F:nucleic acid binding"/>
    <property type="evidence" value="ECO:0007669"/>
    <property type="project" value="InterPro"/>
</dbReference>
<dbReference type="GO" id="GO:0004519">
    <property type="term" value="F:endonuclease activity"/>
    <property type="evidence" value="ECO:0007669"/>
    <property type="project" value="UniProtKB-KW"/>
</dbReference>
<dbReference type="Proteomes" id="UP000566663">
    <property type="component" value="Unassembled WGS sequence"/>
</dbReference>
<evidence type="ECO:0000313" key="3">
    <source>
        <dbReference type="EMBL" id="MBB5291601.1"/>
    </source>
</evidence>
<dbReference type="NCBIfam" id="NF009151">
    <property type="entry name" value="PRK12497.1-5"/>
    <property type="match status" value="1"/>
</dbReference>
<dbReference type="Pfam" id="PF02021">
    <property type="entry name" value="UPF0102"/>
    <property type="match status" value="1"/>
</dbReference>
<keyword evidence="3" id="KW-0255">Endonuclease</keyword>
<dbReference type="InterPro" id="IPR011856">
    <property type="entry name" value="tRNA_endonuc-like_dom_sf"/>
</dbReference>
<keyword evidence="3" id="KW-0540">Nuclease</keyword>
<proteinExistence type="inferred from homology"/>
<dbReference type="EMBL" id="JACHFZ010000002">
    <property type="protein sequence ID" value="MBB5291601.1"/>
    <property type="molecule type" value="Genomic_DNA"/>
</dbReference>
<comment type="caution">
    <text evidence="3">The sequence shown here is derived from an EMBL/GenBank/DDBJ whole genome shotgun (WGS) entry which is preliminary data.</text>
</comment>
<dbReference type="RefSeq" id="WP_183253209.1">
    <property type="nucleotide sequence ID" value="NZ_BAAAFF010000006.1"/>
</dbReference>
<keyword evidence="4" id="KW-1185">Reference proteome</keyword>
<evidence type="ECO:0000256" key="2">
    <source>
        <dbReference type="HAMAP-Rule" id="MF_00048"/>
    </source>
</evidence>
<dbReference type="PANTHER" id="PTHR34039:SF1">
    <property type="entry name" value="UPF0102 PROTEIN YRAN"/>
    <property type="match status" value="1"/>
</dbReference>
<organism evidence="3 4">
    <name type="scientific">Brevundimonas basaltis</name>
    <dbReference type="NCBI Taxonomy" id="472166"/>
    <lineage>
        <taxon>Bacteria</taxon>
        <taxon>Pseudomonadati</taxon>
        <taxon>Pseudomonadota</taxon>
        <taxon>Alphaproteobacteria</taxon>
        <taxon>Caulobacterales</taxon>
        <taxon>Caulobacteraceae</taxon>
        <taxon>Brevundimonas</taxon>
    </lineage>
</organism>
<name>A0A7W8MH41_9CAUL</name>